<evidence type="ECO:0000256" key="7">
    <source>
        <dbReference type="ARBA" id="ARBA00022660"/>
    </source>
</evidence>
<dbReference type="PROSITE" id="PS51007">
    <property type="entry name" value="CYTC"/>
    <property type="match status" value="1"/>
</dbReference>
<dbReference type="GO" id="GO:0042773">
    <property type="term" value="P:ATP synthesis coupled electron transport"/>
    <property type="evidence" value="ECO:0007669"/>
    <property type="project" value="TreeGrafter"/>
</dbReference>
<keyword evidence="6 19" id="KW-0349">Heme</keyword>
<keyword evidence="10" id="KW-1278">Translocase</keyword>
<evidence type="ECO:0000256" key="4">
    <source>
        <dbReference type="ARBA" id="ARBA00012949"/>
    </source>
</evidence>
<evidence type="ECO:0000313" key="23">
    <source>
        <dbReference type="EMBL" id="RXN92292.1"/>
    </source>
</evidence>
<evidence type="ECO:0000256" key="17">
    <source>
        <dbReference type="ARBA" id="ARBA00031399"/>
    </source>
</evidence>
<evidence type="ECO:0000256" key="14">
    <source>
        <dbReference type="ARBA" id="ARBA00023008"/>
    </source>
</evidence>
<dbReference type="EC" id="7.1.1.9" evidence="4"/>
<dbReference type="InterPro" id="IPR045187">
    <property type="entry name" value="CcO_II"/>
</dbReference>
<dbReference type="SUPFAM" id="SSF49503">
    <property type="entry name" value="Cupredoxins"/>
    <property type="match status" value="1"/>
</dbReference>
<evidence type="ECO:0000256" key="6">
    <source>
        <dbReference type="ARBA" id="ARBA00022617"/>
    </source>
</evidence>
<keyword evidence="8 20" id="KW-0812">Transmembrane</keyword>
<feature type="transmembrane region" description="Helical" evidence="20">
    <location>
        <begin position="89"/>
        <end position="110"/>
    </location>
</feature>
<comment type="caution">
    <text evidence="23">The sequence shown here is derived from an EMBL/GenBank/DDBJ whole genome shotgun (WGS) entry which is preliminary data.</text>
</comment>
<evidence type="ECO:0000256" key="18">
    <source>
        <dbReference type="ARBA" id="ARBA00047816"/>
    </source>
</evidence>
<comment type="function">
    <text evidence="16">Subunits I and II form the functional core of the enzyme complex. Electrons originating in cytochrome c are transferred via heme a and Cu(A) to the binuclear center formed by heme a3 and Cu(B).</text>
</comment>
<feature type="transmembrane region" description="Helical" evidence="20">
    <location>
        <begin position="39"/>
        <end position="59"/>
    </location>
</feature>
<keyword evidence="24" id="KW-1185">Reference proteome</keyword>
<comment type="similarity">
    <text evidence="3">Belongs to the cytochrome c oxidase subunit 2 family.</text>
</comment>
<evidence type="ECO:0000256" key="3">
    <source>
        <dbReference type="ARBA" id="ARBA00007866"/>
    </source>
</evidence>
<proteinExistence type="inferred from homology"/>
<gene>
    <name evidence="23" type="primary">coxB</name>
    <name evidence="23" type="ORF">C7R54_00560</name>
</gene>
<dbReference type="SUPFAM" id="SSF46626">
    <property type="entry name" value="Cytochrome c"/>
    <property type="match status" value="1"/>
</dbReference>
<name>A0A4Q1HMT2_9BURK</name>
<dbReference type="InterPro" id="IPR036257">
    <property type="entry name" value="Cyt_c_oxidase_su2_TM_sf"/>
</dbReference>
<evidence type="ECO:0000256" key="8">
    <source>
        <dbReference type="ARBA" id="ARBA00022692"/>
    </source>
</evidence>
<keyword evidence="11" id="KW-0249">Electron transport</keyword>
<evidence type="ECO:0000256" key="16">
    <source>
        <dbReference type="ARBA" id="ARBA00024688"/>
    </source>
</evidence>
<dbReference type="NCBIfam" id="TIGR02866">
    <property type="entry name" value="CoxB"/>
    <property type="match status" value="1"/>
</dbReference>
<dbReference type="Gene3D" id="1.10.287.90">
    <property type="match status" value="1"/>
</dbReference>
<keyword evidence="7" id="KW-0679">Respiratory chain</keyword>
<keyword evidence="15 20" id="KW-0472">Membrane</keyword>
<keyword evidence="13 19" id="KW-0408">Iron</keyword>
<dbReference type="InterPro" id="IPR034236">
    <property type="entry name" value="CuRO_CcO_Caa3_II"/>
</dbReference>
<dbReference type="GO" id="GO:0016491">
    <property type="term" value="F:oxidoreductase activity"/>
    <property type="evidence" value="ECO:0007669"/>
    <property type="project" value="InterPro"/>
</dbReference>
<dbReference type="PROSITE" id="PS50857">
    <property type="entry name" value="COX2_CUA"/>
    <property type="match status" value="1"/>
</dbReference>
<dbReference type="CDD" id="cd04213">
    <property type="entry name" value="CuRO_CcO_Caa3_II"/>
    <property type="match status" value="1"/>
</dbReference>
<dbReference type="GO" id="GO:0004129">
    <property type="term" value="F:cytochrome-c oxidase activity"/>
    <property type="evidence" value="ECO:0007669"/>
    <property type="project" value="UniProtKB-EC"/>
</dbReference>
<feature type="domain" description="Cytochrome oxidase subunit II copper A binding" evidence="21">
    <location>
        <begin position="121"/>
        <end position="237"/>
    </location>
</feature>
<evidence type="ECO:0000259" key="22">
    <source>
        <dbReference type="PROSITE" id="PS51007"/>
    </source>
</evidence>
<dbReference type="PROSITE" id="PS00078">
    <property type="entry name" value="COX2"/>
    <property type="match status" value="1"/>
</dbReference>
<dbReference type="Gene3D" id="2.60.40.420">
    <property type="entry name" value="Cupredoxins - blue copper proteins"/>
    <property type="match status" value="1"/>
</dbReference>
<evidence type="ECO:0000256" key="11">
    <source>
        <dbReference type="ARBA" id="ARBA00022982"/>
    </source>
</evidence>
<evidence type="ECO:0000256" key="20">
    <source>
        <dbReference type="SAM" id="Phobius"/>
    </source>
</evidence>
<sequence length="339" mass="36799">MASLACAGYAAAAAAADNQSALAPAGIQAARIAHLWNLTLWVCTVTFALVLLALIVALWRSTRNARGARDARPLPATPSVQDDSGPTRAVRIATIVSVLALIGLVTVDIYTDRALSKLPVADAVRIQVVGHQWWWEMRYQDDQGNTEFVTANEMHVPVGRPVIIDLKSPDVIHTFWVPNLHGKKDMIPGRDATLELRADQPGAYRGQCAEFCGSEHALMAFFLTADTPADYEAWRQRRRQPAAPVQDQALQRGQRLFVEHACASCHTVAGTQAAGTVGPDLTHLADRPMLAAGTVANTRDQLLKWISNPYAIKPGTAMPATPLSRQDAESLVSYLESLR</sequence>
<dbReference type="Pfam" id="PF00034">
    <property type="entry name" value="Cytochrom_C"/>
    <property type="match status" value="1"/>
</dbReference>
<evidence type="ECO:0000313" key="24">
    <source>
        <dbReference type="Proteomes" id="UP000290849"/>
    </source>
</evidence>
<dbReference type="AlphaFoldDB" id="A0A4Q1HMT2"/>
<evidence type="ECO:0000259" key="21">
    <source>
        <dbReference type="PROSITE" id="PS50857"/>
    </source>
</evidence>
<dbReference type="EMBL" id="PYAL01000001">
    <property type="protein sequence ID" value="RXN92292.1"/>
    <property type="molecule type" value="Genomic_DNA"/>
</dbReference>
<dbReference type="GO" id="GO:0020037">
    <property type="term" value="F:heme binding"/>
    <property type="evidence" value="ECO:0007669"/>
    <property type="project" value="InterPro"/>
</dbReference>
<evidence type="ECO:0000256" key="12">
    <source>
        <dbReference type="ARBA" id="ARBA00022989"/>
    </source>
</evidence>
<dbReference type="PANTHER" id="PTHR22888">
    <property type="entry name" value="CYTOCHROME C OXIDASE, SUBUNIT II"/>
    <property type="match status" value="1"/>
</dbReference>
<protein>
    <recommendedName>
        <fullName evidence="4">cytochrome-c oxidase</fullName>
        <ecNumber evidence="4">7.1.1.9</ecNumber>
    </recommendedName>
    <alternativeName>
        <fullName evidence="17">Cytochrome aa3 subunit 2</fullName>
    </alternativeName>
</protein>
<dbReference type="Pfam" id="PF00116">
    <property type="entry name" value="COX2"/>
    <property type="match status" value="1"/>
</dbReference>
<keyword evidence="5" id="KW-0813">Transport</keyword>
<dbReference type="GO" id="GO:0016020">
    <property type="term" value="C:membrane"/>
    <property type="evidence" value="ECO:0007669"/>
    <property type="project" value="UniProtKB-SubCell"/>
</dbReference>
<dbReference type="InterPro" id="IPR001505">
    <property type="entry name" value="Copper_CuA"/>
</dbReference>
<accession>A0A4Q1HMT2</accession>
<evidence type="ECO:0000256" key="9">
    <source>
        <dbReference type="ARBA" id="ARBA00022723"/>
    </source>
</evidence>
<dbReference type="GO" id="GO:0005507">
    <property type="term" value="F:copper ion binding"/>
    <property type="evidence" value="ECO:0007669"/>
    <property type="project" value="InterPro"/>
</dbReference>
<keyword evidence="14" id="KW-0186">Copper</keyword>
<evidence type="ECO:0000256" key="5">
    <source>
        <dbReference type="ARBA" id="ARBA00022448"/>
    </source>
</evidence>
<evidence type="ECO:0000256" key="19">
    <source>
        <dbReference type="PROSITE-ProRule" id="PRU00433"/>
    </source>
</evidence>
<reference evidence="23 24" key="1">
    <citation type="journal article" date="2017" name="Int. J. Syst. Evol. Microbiol.">
        <title>Achromobacter aloeverae sp. nov., isolated from the root of Aloe vera (L.) Burm.f.</title>
        <authorList>
            <person name="Kuncharoen N."/>
            <person name="Muramatsu Y."/>
            <person name="Shibata C."/>
            <person name="Kamakura Y."/>
            <person name="Nakagawa Y."/>
            <person name="Tanasupawat S."/>
        </authorList>
    </citation>
    <scope>NUCLEOTIDE SEQUENCE [LARGE SCALE GENOMIC DNA]</scope>
    <source>
        <strain evidence="23 24">AVA-1</strain>
    </source>
</reference>
<organism evidence="23 24">
    <name type="scientific">Achromobacter aloeverae</name>
    <dbReference type="NCBI Taxonomy" id="1750518"/>
    <lineage>
        <taxon>Bacteria</taxon>
        <taxon>Pseudomonadati</taxon>
        <taxon>Pseudomonadota</taxon>
        <taxon>Betaproteobacteria</taxon>
        <taxon>Burkholderiales</taxon>
        <taxon>Alcaligenaceae</taxon>
        <taxon>Achromobacter</taxon>
    </lineage>
</organism>
<dbReference type="InterPro" id="IPR009056">
    <property type="entry name" value="Cyt_c-like_dom"/>
</dbReference>
<evidence type="ECO:0000256" key="2">
    <source>
        <dbReference type="ARBA" id="ARBA00004418"/>
    </source>
</evidence>
<comment type="catalytic activity">
    <reaction evidence="18">
        <text>4 Fe(II)-[cytochrome c] + O2 + 8 H(+)(in) = 4 Fe(III)-[cytochrome c] + 2 H2O + 4 H(+)(out)</text>
        <dbReference type="Rhea" id="RHEA:11436"/>
        <dbReference type="Rhea" id="RHEA-COMP:10350"/>
        <dbReference type="Rhea" id="RHEA-COMP:14399"/>
        <dbReference type="ChEBI" id="CHEBI:15377"/>
        <dbReference type="ChEBI" id="CHEBI:15378"/>
        <dbReference type="ChEBI" id="CHEBI:15379"/>
        <dbReference type="ChEBI" id="CHEBI:29033"/>
        <dbReference type="ChEBI" id="CHEBI:29034"/>
        <dbReference type="EC" id="7.1.1.9"/>
    </reaction>
</comment>
<dbReference type="OrthoDB" id="9773456at2"/>
<dbReference type="InterPro" id="IPR008972">
    <property type="entry name" value="Cupredoxin"/>
</dbReference>
<dbReference type="InterPro" id="IPR036909">
    <property type="entry name" value="Cyt_c-like_dom_sf"/>
</dbReference>
<dbReference type="InterPro" id="IPR002429">
    <property type="entry name" value="CcO_II-like_C"/>
</dbReference>
<dbReference type="GO" id="GO:0042597">
    <property type="term" value="C:periplasmic space"/>
    <property type="evidence" value="ECO:0007669"/>
    <property type="project" value="UniProtKB-SubCell"/>
</dbReference>
<dbReference type="PANTHER" id="PTHR22888:SF9">
    <property type="entry name" value="CYTOCHROME C OXIDASE SUBUNIT 2"/>
    <property type="match status" value="1"/>
</dbReference>
<comment type="subcellular location">
    <subcellularLocation>
        <location evidence="1">Membrane</location>
        <topology evidence="1">Multi-pass membrane protein</topology>
    </subcellularLocation>
    <subcellularLocation>
        <location evidence="2">Periplasm</location>
    </subcellularLocation>
</comment>
<keyword evidence="9 19" id="KW-0479">Metal-binding</keyword>
<dbReference type="Proteomes" id="UP000290849">
    <property type="component" value="Unassembled WGS sequence"/>
</dbReference>
<evidence type="ECO:0000256" key="15">
    <source>
        <dbReference type="ARBA" id="ARBA00023136"/>
    </source>
</evidence>
<evidence type="ECO:0000256" key="13">
    <source>
        <dbReference type="ARBA" id="ARBA00023004"/>
    </source>
</evidence>
<evidence type="ECO:0000256" key="10">
    <source>
        <dbReference type="ARBA" id="ARBA00022967"/>
    </source>
</evidence>
<keyword evidence="12 20" id="KW-1133">Transmembrane helix</keyword>
<dbReference type="InterPro" id="IPR014222">
    <property type="entry name" value="Cyt_c_oxidase_su2"/>
</dbReference>
<evidence type="ECO:0000256" key="1">
    <source>
        <dbReference type="ARBA" id="ARBA00004141"/>
    </source>
</evidence>
<feature type="domain" description="Cytochrome c" evidence="22">
    <location>
        <begin position="248"/>
        <end position="339"/>
    </location>
</feature>